<dbReference type="EMBL" id="KV784374">
    <property type="protein sequence ID" value="OEU09732.1"/>
    <property type="molecule type" value="Genomic_DNA"/>
</dbReference>
<feature type="signal peptide" evidence="2">
    <location>
        <begin position="1"/>
        <end position="18"/>
    </location>
</feature>
<dbReference type="KEGG" id="fcy:FRACYDRAFT_247988"/>
<protein>
    <submittedName>
        <fullName evidence="3">Uncharacterized protein</fullName>
    </submittedName>
</protein>
<feature type="region of interest" description="Disordered" evidence="1">
    <location>
        <begin position="27"/>
        <end position="79"/>
    </location>
</feature>
<accession>A0A1E7EV19</accession>
<name>A0A1E7EV19_9STRA</name>
<evidence type="ECO:0000256" key="2">
    <source>
        <dbReference type="SAM" id="SignalP"/>
    </source>
</evidence>
<proteinExistence type="predicted"/>
<dbReference type="Proteomes" id="UP000095751">
    <property type="component" value="Unassembled WGS sequence"/>
</dbReference>
<evidence type="ECO:0000313" key="4">
    <source>
        <dbReference type="Proteomes" id="UP000095751"/>
    </source>
</evidence>
<evidence type="ECO:0000313" key="3">
    <source>
        <dbReference type="EMBL" id="OEU09732.1"/>
    </source>
</evidence>
<sequence length="135" mass="14470">MTCLIMASLLSFTSPASASSANALLRGSSSRTLQDPAAARDKHSELADKDDLPDDFGPDDIQQYPSSNTGSTCPSRISHNDQCSLPEGHIEAMCFVSNTGVTVNNSYNLGGQANIKCRCYSQENPNPKWICSPLN</sequence>
<dbReference type="InParanoid" id="A0A1E7EV19"/>
<dbReference type="AlphaFoldDB" id="A0A1E7EV19"/>
<feature type="chain" id="PRO_5009192265" evidence="2">
    <location>
        <begin position="19"/>
        <end position="135"/>
    </location>
</feature>
<gene>
    <name evidence="3" type="ORF">FRACYDRAFT_247988</name>
</gene>
<feature type="compositionally biased region" description="Basic and acidic residues" evidence="1">
    <location>
        <begin position="38"/>
        <end position="50"/>
    </location>
</feature>
<feature type="compositionally biased region" description="Polar residues" evidence="1">
    <location>
        <begin position="63"/>
        <end position="79"/>
    </location>
</feature>
<keyword evidence="2" id="KW-0732">Signal</keyword>
<reference evidence="3 4" key="1">
    <citation type="submission" date="2016-09" db="EMBL/GenBank/DDBJ databases">
        <title>Extensive genetic diversity and differential bi-allelic expression allows diatom success in the polar Southern Ocean.</title>
        <authorList>
            <consortium name="DOE Joint Genome Institute"/>
            <person name="Mock T."/>
            <person name="Otillar R.P."/>
            <person name="Strauss J."/>
            <person name="Dupont C."/>
            <person name="Frickenhaus S."/>
            <person name="Maumus F."/>
            <person name="Mcmullan M."/>
            <person name="Sanges R."/>
            <person name="Schmutz J."/>
            <person name="Toseland A."/>
            <person name="Valas R."/>
            <person name="Veluchamy A."/>
            <person name="Ward B.J."/>
            <person name="Allen A."/>
            <person name="Barry K."/>
            <person name="Falciatore A."/>
            <person name="Ferrante M."/>
            <person name="Fortunato A.E."/>
            <person name="Gloeckner G."/>
            <person name="Gruber A."/>
            <person name="Hipkin R."/>
            <person name="Janech M."/>
            <person name="Kroth P."/>
            <person name="Leese F."/>
            <person name="Lindquist E."/>
            <person name="Lyon B.R."/>
            <person name="Martin J."/>
            <person name="Mayer C."/>
            <person name="Parker M."/>
            <person name="Quesneville H."/>
            <person name="Raymond J."/>
            <person name="Uhlig C."/>
            <person name="Valentin K.U."/>
            <person name="Worden A.Z."/>
            <person name="Armbrust E.V."/>
            <person name="Bowler C."/>
            <person name="Green B."/>
            <person name="Moulton V."/>
            <person name="Van Oosterhout C."/>
            <person name="Grigoriev I."/>
        </authorList>
    </citation>
    <scope>NUCLEOTIDE SEQUENCE [LARGE SCALE GENOMIC DNA]</scope>
    <source>
        <strain evidence="3 4">CCMP1102</strain>
    </source>
</reference>
<evidence type="ECO:0000256" key="1">
    <source>
        <dbReference type="SAM" id="MobiDB-lite"/>
    </source>
</evidence>
<keyword evidence="4" id="KW-1185">Reference proteome</keyword>
<organism evidence="3 4">
    <name type="scientific">Fragilariopsis cylindrus CCMP1102</name>
    <dbReference type="NCBI Taxonomy" id="635003"/>
    <lineage>
        <taxon>Eukaryota</taxon>
        <taxon>Sar</taxon>
        <taxon>Stramenopiles</taxon>
        <taxon>Ochrophyta</taxon>
        <taxon>Bacillariophyta</taxon>
        <taxon>Bacillariophyceae</taxon>
        <taxon>Bacillariophycidae</taxon>
        <taxon>Bacillariales</taxon>
        <taxon>Bacillariaceae</taxon>
        <taxon>Fragilariopsis</taxon>
    </lineage>
</organism>